<dbReference type="EMBL" id="CP003154">
    <property type="protein sequence ID" value="AFL74004.1"/>
    <property type="molecule type" value="Genomic_DNA"/>
</dbReference>
<accession>I3YAI6</accession>
<feature type="domain" description="FRG" evidence="1">
    <location>
        <begin position="37"/>
        <end position="191"/>
    </location>
</feature>
<evidence type="ECO:0000313" key="3">
    <source>
        <dbReference type="Proteomes" id="UP000006062"/>
    </source>
</evidence>
<dbReference type="AlphaFoldDB" id="I3YAI6"/>
<dbReference type="STRING" id="765911.Thivi_2048"/>
<dbReference type="Proteomes" id="UP000006062">
    <property type="component" value="Chromosome"/>
</dbReference>
<sequence>MAPWYEQKFSTADELVWFFQNNKFFRTNLIWEANGTGRNGYIFRGQADAKWKLTPAVFRENVRLEDFAPQLPSVHDKTMIRLGTHMHAELRSVFIFLETADKLGIETPINYSKIEGRHKITNSVLANNDCSLIEDFPNNEALEEMALAQHHGVPTRLLDWTESPLIACFFAALEASSITPEKDRMKSEYIAVFCLDTRHFSKSNQIVKVNAPRHRNNFLLVQQGVFTHLPEANTYFSKNEKWPSIEDVVEQAKELKGSLKKFLLPAAEADNMLRILFDYGISSYQLMPTLDNVAKAYLYRSILFKKK</sequence>
<gene>
    <name evidence="2" type="ordered locus">Thivi_2048</name>
</gene>
<evidence type="ECO:0000259" key="1">
    <source>
        <dbReference type="SMART" id="SM00901"/>
    </source>
</evidence>
<dbReference type="InterPro" id="IPR014966">
    <property type="entry name" value="FRG-dom"/>
</dbReference>
<dbReference type="KEGG" id="tvi:Thivi_2048"/>
<dbReference type="HOGENOM" id="CLU_050026_3_0_6"/>
<protein>
    <submittedName>
        <fullName evidence="2">FRG domain protein</fullName>
    </submittedName>
</protein>
<organism evidence="2 3">
    <name type="scientific">Thiocystis violascens (strain ATCC 17096 / DSM 198 / 6111)</name>
    <name type="common">Chromatium violascens</name>
    <dbReference type="NCBI Taxonomy" id="765911"/>
    <lineage>
        <taxon>Bacteria</taxon>
        <taxon>Pseudomonadati</taxon>
        <taxon>Pseudomonadota</taxon>
        <taxon>Gammaproteobacteria</taxon>
        <taxon>Chromatiales</taxon>
        <taxon>Chromatiaceae</taxon>
        <taxon>Thiocystis</taxon>
    </lineage>
</organism>
<evidence type="ECO:0000313" key="2">
    <source>
        <dbReference type="EMBL" id="AFL74004.1"/>
    </source>
</evidence>
<reference evidence="2 3" key="1">
    <citation type="submission" date="2012-06" db="EMBL/GenBank/DDBJ databases">
        <title>Complete sequence of Thiocystis violascens DSM 198.</title>
        <authorList>
            <consortium name="US DOE Joint Genome Institute"/>
            <person name="Lucas S."/>
            <person name="Han J."/>
            <person name="Lapidus A."/>
            <person name="Cheng J.-F."/>
            <person name="Goodwin L."/>
            <person name="Pitluck S."/>
            <person name="Peters L."/>
            <person name="Ovchinnikova G."/>
            <person name="Teshima H."/>
            <person name="Detter J.C."/>
            <person name="Han C."/>
            <person name="Tapia R."/>
            <person name="Land M."/>
            <person name="Hauser L."/>
            <person name="Kyrpides N."/>
            <person name="Ivanova N."/>
            <person name="Pagani I."/>
            <person name="Vogl K."/>
            <person name="Liu Z."/>
            <person name="Frigaard N.-U."/>
            <person name="Bryant D."/>
            <person name="Woyke T."/>
        </authorList>
    </citation>
    <scope>NUCLEOTIDE SEQUENCE [LARGE SCALE GENOMIC DNA]</scope>
    <source>
        <strain evidence="3">ATCC 17096 / DSM 198 / 6111</strain>
    </source>
</reference>
<dbReference type="OrthoDB" id="9816036at2"/>
<dbReference type="Pfam" id="PF08867">
    <property type="entry name" value="FRG"/>
    <property type="match status" value="1"/>
</dbReference>
<proteinExistence type="predicted"/>
<keyword evidence="3" id="KW-1185">Reference proteome</keyword>
<name>I3YAI6_THIV6</name>
<dbReference type="SMART" id="SM00901">
    <property type="entry name" value="FRG"/>
    <property type="match status" value="1"/>
</dbReference>
<dbReference type="RefSeq" id="WP_014778459.1">
    <property type="nucleotide sequence ID" value="NC_018012.1"/>
</dbReference>
<dbReference type="eggNOG" id="ENOG5030JBE">
    <property type="taxonomic scope" value="Bacteria"/>
</dbReference>